<dbReference type="Proteomes" id="UP000199470">
    <property type="component" value="Unassembled WGS sequence"/>
</dbReference>
<gene>
    <name evidence="2" type="ORF">SAMN02982985_00272</name>
</gene>
<keyword evidence="3" id="KW-1185">Reference proteome</keyword>
<evidence type="ECO:0008006" key="4">
    <source>
        <dbReference type="Google" id="ProtNLM"/>
    </source>
</evidence>
<proteinExistence type="predicted"/>
<dbReference type="STRING" id="758825.SAMN02982985_00272"/>
<dbReference type="EMBL" id="FOTW01000004">
    <property type="protein sequence ID" value="SFL46324.1"/>
    <property type="molecule type" value="Genomic_DNA"/>
</dbReference>
<feature type="signal peptide" evidence="1">
    <location>
        <begin position="1"/>
        <end position="20"/>
    </location>
</feature>
<evidence type="ECO:0000313" key="3">
    <source>
        <dbReference type="Proteomes" id="UP000199470"/>
    </source>
</evidence>
<dbReference type="PROSITE" id="PS51257">
    <property type="entry name" value="PROKAR_LIPOPROTEIN"/>
    <property type="match status" value="1"/>
</dbReference>
<accession>A0A1I4HW81</accession>
<evidence type="ECO:0000256" key="1">
    <source>
        <dbReference type="SAM" id="SignalP"/>
    </source>
</evidence>
<organism evidence="2 3">
    <name type="scientific">Rugamonas rubra</name>
    <dbReference type="NCBI Taxonomy" id="758825"/>
    <lineage>
        <taxon>Bacteria</taxon>
        <taxon>Pseudomonadati</taxon>
        <taxon>Pseudomonadota</taxon>
        <taxon>Betaproteobacteria</taxon>
        <taxon>Burkholderiales</taxon>
        <taxon>Oxalobacteraceae</taxon>
        <taxon>Telluria group</taxon>
        <taxon>Rugamonas</taxon>
    </lineage>
</organism>
<feature type="chain" id="PRO_5011647479" description="Lipoprotein" evidence="1">
    <location>
        <begin position="21"/>
        <end position="48"/>
    </location>
</feature>
<dbReference type="RefSeq" id="WP_174900377.1">
    <property type="nucleotide sequence ID" value="NZ_FOTW01000004.1"/>
</dbReference>
<sequence>MMKRSILFCGVALLVLSGCASQPTYEWGKYEQSLFGPDAAPAAPAPAR</sequence>
<protein>
    <recommendedName>
        <fullName evidence="4">Lipoprotein</fullName>
    </recommendedName>
</protein>
<keyword evidence="1" id="KW-0732">Signal</keyword>
<evidence type="ECO:0000313" key="2">
    <source>
        <dbReference type="EMBL" id="SFL46324.1"/>
    </source>
</evidence>
<dbReference type="AlphaFoldDB" id="A0A1I4HW81"/>
<reference evidence="2 3" key="1">
    <citation type="submission" date="2016-10" db="EMBL/GenBank/DDBJ databases">
        <authorList>
            <person name="de Groot N.N."/>
        </authorList>
    </citation>
    <scope>NUCLEOTIDE SEQUENCE [LARGE SCALE GENOMIC DNA]</scope>
    <source>
        <strain evidence="2 3">ATCC 43154</strain>
    </source>
</reference>
<name>A0A1I4HW81_9BURK</name>